<dbReference type="SUPFAM" id="SSF49785">
    <property type="entry name" value="Galactose-binding domain-like"/>
    <property type="match status" value="1"/>
</dbReference>
<proteinExistence type="predicted"/>
<dbReference type="InterPro" id="IPR000421">
    <property type="entry name" value="FA58C"/>
</dbReference>
<dbReference type="HOGENOM" id="CLU_030066_1_0_1"/>
<dbReference type="InterPro" id="IPR008979">
    <property type="entry name" value="Galactose-bd-like_sf"/>
</dbReference>
<keyword evidence="3" id="KW-1185">Reference proteome</keyword>
<dbReference type="PROSITE" id="PS50022">
    <property type="entry name" value="FA58C_3"/>
    <property type="match status" value="1"/>
</dbReference>
<dbReference type="Gene3D" id="2.60.120.260">
    <property type="entry name" value="Galactose-binding domain-like"/>
    <property type="match status" value="1"/>
</dbReference>
<dbReference type="CDD" id="cd00057">
    <property type="entry name" value="FA58C"/>
    <property type="match status" value="1"/>
</dbReference>
<dbReference type="Pfam" id="PF00754">
    <property type="entry name" value="F5_F8_type_C"/>
    <property type="match status" value="1"/>
</dbReference>
<evidence type="ECO:0000313" key="2">
    <source>
        <dbReference type="EMBL" id="EDO27218.1"/>
    </source>
</evidence>
<gene>
    <name evidence="2" type="ORF">NEMVEDRAFT_v1g151708</name>
</gene>
<evidence type="ECO:0000313" key="3">
    <source>
        <dbReference type="Proteomes" id="UP000001593"/>
    </source>
</evidence>
<dbReference type="SMART" id="SM00231">
    <property type="entry name" value="FA58C"/>
    <property type="match status" value="1"/>
</dbReference>
<protein>
    <recommendedName>
        <fullName evidence="1">F5/8 type C domain-containing protein</fullName>
    </recommendedName>
</protein>
<dbReference type="EMBL" id="DS473642">
    <property type="protein sequence ID" value="EDO27218.1"/>
    <property type="molecule type" value="Genomic_DNA"/>
</dbReference>
<dbReference type="PANTHER" id="PTHR24543">
    <property type="entry name" value="MULTICOPPER OXIDASE-RELATED"/>
    <property type="match status" value="1"/>
</dbReference>
<dbReference type="PROSITE" id="PS01286">
    <property type="entry name" value="FA58C_2"/>
    <property type="match status" value="1"/>
</dbReference>
<dbReference type="AlphaFoldDB" id="A7T9V4"/>
<feature type="domain" description="F5/8 type C" evidence="1">
    <location>
        <begin position="1"/>
        <end position="146"/>
    </location>
</feature>
<organism evidence="2 3">
    <name type="scientific">Nematostella vectensis</name>
    <name type="common">Starlet sea anemone</name>
    <dbReference type="NCBI Taxonomy" id="45351"/>
    <lineage>
        <taxon>Eukaryota</taxon>
        <taxon>Metazoa</taxon>
        <taxon>Cnidaria</taxon>
        <taxon>Anthozoa</taxon>
        <taxon>Hexacorallia</taxon>
        <taxon>Actiniaria</taxon>
        <taxon>Edwardsiidae</taxon>
        <taxon>Nematostella</taxon>
    </lineage>
</organism>
<evidence type="ECO:0000259" key="1">
    <source>
        <dbReference type="PROSITE" id="PS50022"/>
    </source>
</evidence>
<dbReference type="KEGG" id="nve:5497491"/>
<accession>A7T9V4</accession>
<dbReference type="PhylomeDB" id="A7T9V4"/>
<dbReference type="InParanoid" id="A7T9V4"/>
<dbReference type="Proteomes" id="UP000001593">
    <property type="component" value="Unassembled WGS sequence"/>
</dbReference>
<dbReference type="PANTHER" id="PTHR24543:SF332">
    <property type="entry name" value="F5_8 TYPE C DOMAIN-CONTAINING PROTEIN"/>
    <property type="match status" value="1"/>
</dbReference>
<sequence length="151" mass="17189">CSAALGMESHEISNIKSSSWQSYQGPSEGRLHFTGGFTASQAGFNTQVYLQVYINHGRRRKVTAVAVQPTYLANSWVYSYYISYSPRGKHWYDYAEGGRTRIFSGFRDRSTAVKSVFARPVILRVIRFNPITWSVNPALRVELYGCKGRYL</sequence>
<reference evidence="2 3" key="1">
    <citation type="journal article" date="2007" name="Science">
        <title>Sea anemone genome reveals ancestral eumetazoan gene repertoire and genomic organization.</title>
        <authorList>
            <person name="Putnam N.H."/>
            <person name="Srivastava M."/>
            <person name="Hellsten U."/>
            <person name="Dirks B."/>
            <person name="Chapman J."/>
            <person name="Salamov A."/>
            <person name="Terry A."/>
            <person name="Shapiro H."/>
            <person name="Lindquist E."/>
            <person name="Kapitonov V.V."/>
            <person name="Jurka J."/>
            <person name="Genikhovich G."/>
            <person name="Grigoriev I.V."/>
            <person name="Lucas S.M."/>
            <person name="Steele R.E."/>
            <person name="Finnerty J.R."/>
            <person name="Technau U."/>
            <person name="Martindale M.Q."/>
            <person name="Rokhsar D.S."/>
        </authorList>
    </citation>
    <scope>NUCLEOTIDE SEQUENCE [LARGE SCALE GENOMIC DNA]</scope>
    <source>
        <strain evidence="3">CH2 X CH6</strain>
    </source>
</reference>
<name>A7T9V4_NEMVE</name>
<feature type="non-terminal residue" evidence="2">
    <location>
        <position position="1"/>
    </location>
</feature>
<dbReference type="STRING" id="45351.A7T9V4"/>
<dbReference type="GO" id="GO:0005615">
    <property type="term" value="C:extracellular space"/>
    <property type="evidence" value="ECO:0000318"/>
    <property type="project" value="GO_Central"/>
</dbReference>